<evidence type="ECO:0000313" key="2">
    <source>
        <dbReference type="EMBL" id="GMF20439.1"/>
    </source>
</evidence>
<accession>A0A9W6TW40</accession>
<evidence type="ECO:0000313" key="3">
    <source>
        <dbReference type="Proteomes" id="UP001165083"/>
    </source>
</evidence>
<feature type="region of interest" description="Disordered" evidence="1">
    <location>
        <begin position="178"/>
        <end position="199"/>
    </location>
</feature>
<dbReference type="OrthoDB" id="102768at2759"/>
<dbReference type="AlphaFoldDB" id="A0A9W6TW40"/>
<dbReference type="Proteomes" id="UP001165083">
    <property type="component" value="Unassembled WGS sequence"/>
</dbReference>
<comment type="caution">
    <text evidence="2">The sequence shown here is derived from an EMBL/GenBank/DDBJ whole genome shotgun (WGS) entry which is preliminary data.</text>
</comment>
<gene>
    <name evidence="2" type="ORF">Plil01_000793100</name>
</gene>
<name>A0A9W6TW40_9STRA</name>
<feature type="compositionally biased region" description="Low complexity" evidence="1">
    <location>
        <begin position="182"/>
        <end position="195"/>
    </location>
</feature>
<protein>
    <submittedName>
        <fullName evidence="2">Unnamed protein product</fullName>
    </submittedName>
</protein>
<keyword evidence="3" id="KW-1185">Reference proteome</keyword>
<reference evidence="2" key="1">
    <citation type="submission" date="2023-04" db="EMBL/GenBank/DDBJ databases">
        <title>Phytophthora lilii NBRC 32176.</title>
        <authorList>
            <person name="Ichikawa N."/>
            <person name="Sato H."/>
            <person name="Tonouchi N."/>
        </authorList>
    </citation>
    <scope>NUCLEOTIDE SEQUENCE</scope>
    <source>
        <strain evidence="2">NBRC 32176</strain>
    </source>
</reference>
<organism evidence="2 3">
    <name type="scientific">Phytophthora lilii</name>
    <dbReference type="NCBI Taxonomy" id="2077276"/>
    <lineage>
        <taxon>Eukaryota</taxon>
        <taxon>Sar</taxon>
        <taxon>Stramenopiles</taxon>
        <taxon>Oomycota</taxon>
        <taxon>Peronosporomycetes</taxon>
        <taxon>Peronosporales</taxon>
        <taxon>Peronosporaceae</taxon>
        <taxon>Phytophthora</taxon>
    </lineage>
</organism>
<proteinExistence type="predicted"/>
<dbReference type="EMBL" id="BSXW01000375">
    <property type="protein sequence ID" value="GMF20439.1"/>
    <property type="molecule type" value="Genomic_DNA"/>
</dbReference>
<sequence length="277" mass="31123">MDLDVIAQTIVKSRELYKEVPNAKTGWDIRINFRAVTKLVCKDGQANQPRQMAIYASTNPLVAHQLSRLGWDMSKQQPSAMTTAQVKMLESLILSTPTATSKTLVLMVGNRGQTVSERTKWTQLLTKFLANGWYIEVHSWKESFNTKFLRAFKAYPGKITLTKLDDSVKELLYTSKNNCQASSSSTPRSSSPSITPHRDTSQLIPAPQYNFNVCSSAAISTQQIVKLRRRLLETHYSCHKVERISHPKLRRTWSTCGGHTGTPRPVLCLKTCSHSPA</sequence>
<evidence type="ECO:0000256" key="1">
    <source>
        <dbReference type="SAM" id="MobiDB-lite"/>
    </source>
</evidence>